<organism evidence="1">
    <name type="scientific">marine sediment metagenome</name>
    <dbReference type="NCBI Taxonomy" id="412755"/>
    <lineage>
        <taxon>unclassified sequences</taxon>
        <taxon>metagenomes</taxon>
        <taxon>ecological metagenomes</taxon>
    </lineage>
</organism>
<reference evidence="1" key="1">
    <citation type="journal article" date="2015" name="Nature">
        <title>Complex archaea that bridge the gap between prokaryotes and eukaryotes.</title>
        <authorList>
            <person name="Spang A."/>
            <person name="Saw J.H."/>
            <person name="Jorgensen S.L."/>
            <person name="Zaremba-Niedzwiedzka K."/>
            <person name="Martijn J."/>
            <person name="Lind A.E."/>
            <person name="van Eijk R."/>
            <person name="Schleper C."/>
            <person name="Guy L."/>
            <person name="Ettema T.J."/>
        </authorList>
    </citation>
    <scope>NUCLEOTIDE SEQUENCE</scope>
</reference>
<sequence length="46" mass="5187">MEKTLIIKGNVGDVKKIIESLIERYGGETKIIDVLKKFNKDVVVLV</sequence>
<comment type="caution">
    <text evidence="1">The sequence shown here is derived from an EMBL/GenBank/DDBJ whole genome shotgun (WGS) entry which is preliminary data.</text>
</comment>
<gene>
    <name evidence="1" type="ORF">LCGC14_1191090</name>
</gene>
<name>A0A0F9P204_9ZZZZ</name>
<protein>
    <submittedName>
        <fullName evidence="1">Uncharacterized protein</fullName>
    </submittedName>
</protein>
<proteinExistence type="predicted"/>
<accession>A0A0F9P204</accession>
<dbReference type="AlphaFoldDB" id="A0A0F9P204"/>
<dbReference type="EMBL" id="LAZR01006047">
    <property type="protein sequence ID" value="KKM95145.1"/>
    <property type="molecule type" value="Genomic_DNA"/>
</dbReference>
<evidence type="ECO:0000313" key="1">
    <source>
        <dbReference type="EMBL" id="KKM95145.1"/>
    </source>
</evidence>